<accession>A0A9D2H5D7</accession>
<comment type="caution">
    <text evidence="2">The sequence shown here is derived from an EMBL/GenBank/DDBJ whole genome shotgun (WGS) entry which is preliminary data.</text>
</comment>
<dbReference type="Gene3D" id="3.40.50.1820">
    <property type="entry name" value="alpha/beta hydrolase"/>
    <property type="match status" value="1"/>
</dbReference>
<dbReference type="EMBL" id="DXAM01000061">
    <property type="protein sequence ID" value="HJA04114.1"/>
    <property type="molecule type" value="Genomic_DNA"/>
</dbReference>
<name>A0A9D2H5D7_9MICO</name>
<protein>
    <submittedName>
        <fullName evidence="2">Lysophospholipase</fullName>
    </submittedName>
</protein>
<reference evidence="2" key="2">
    <citation type="submission" date="2021-04" db="EMBL/GenBank/DDBJ databases">
        <authorList>
            <person name="Gilroy R."/>
        </authorList>
    </citation>
    <scope>NUCLEOTIDE SEQUENCE</scope>
    <source>
        <strain evidence="2">ChiHjej8B7-3636</strain>
    </source>
</reference>
<evidence type="ECO:0000313" key="2">
    <source>
        <dbReference type="EMBL" id="HJA04114.1"/>
    </source>
</evidence>
<sequence>MTSFVDHLGTRIHYDRAVPDGEPRGAVHVLHGVGEHAGRYGTLLEALAAAGWAAYADDHRGHGRTGLEQHGDHAKLGTLGRGGYRAALDSAWRMSQIARDENPSGPLVILGHSWGSFLSQALVNEHPGAYDGVVLVGSALRWPGALNAAPLNKRWDGPGAKGNEWISEDPAVQDAALADPLTVQRSLVELFGIANAVQLYGRPARGLPDTPTLLLVGRDDSVGGPR</sequence>
<dbReference type="InterPro" id="IPR051044">
    <property type="entry name" value="MAG_DAG_Lipase"/>
</dbReference>
<dbReference type="InterPro" id="IPR022742">
    <property type="entry name" value="Hydrolase_4"/>
</dbReference>
<gene>
    <name evidence="2" type="ORF">H9800_04565</name>
</gene>
<proteinExistence type="predicted"/>
<feature type="domain" description="Serine aminopeptidase S33" evidence="1">
    <location>
        <begin position="22"/>
        <end position="224"/>
    </location>
</feature>
<dbReference type="Proteomes" id="UP000824220">
    <property type="component" value="Unassembled WGS sequence"/>
</dbReference>
<dbReference type="Pfam" id="PF12146">
    <property type="entry name" value="Hydrolase_4"/>
    <property type="match status" value="1"/>
</dbReference>
<dbReference type="AlphaFoldDB" id="A0A9D2H5D7"/>
<feature type="non-terminal residue" evidence="2">
    <location>
        <position position="226"/>
    </location>
</feature>
<dbReference type="PANTHER" id="PTHR11614">
    <property type="entry name" value="PHOSPHOLIPASE-RELATED"/>
    <property type="match status" value="1"/>
</dbReference>
<dbReference type="InterPro" id="IPR029058">
    <property type="entry name" value="AB_hydrolase_fold"/>
</dbReference>
<dbReference type="SUPFAM" id="SSF53474">
    <property type="entry name" value="alpha/beta-Hydrolases"/>
    <property type="match status" value="1"/>
</dbReference>
<reference evidence="2" key="1">
    <citation type="journal article" date="2021" name="PeerJ">
        <title>Extensive microbial diversity within the chicken gut microbiome revealed by metagenomics and culture.</title>
        <authorList>
            <person name="Gilroy R."/>
            <person name="Ravi A."/>
            <person name="Getino M."/>
            <person name="Pursley I."/>
            <person name="Horton D.L."/>
            <person name="Alikhan N.F."/>
            <person name="Baker D."/>
            <person name="Gharbi K."/>
            <person name="Hall N."/>
            <person name="Watson M."/>
            <person name="Adriaenssens E.M."/>
            <person name="Foster-Nyarko E."/>
            <person name="Jarju S."/>
            <person name="Secka A."/>
            <person name="Antonio M."/>
            <person name="Oren A."/>
            <person name="Chaudhuri R.R."/>
            <person name="La Ragione R."/>
            <person name="Hildebrand F."/>
            <person name="Pallen M.J."/>
        </authorList>
    </citation>
    <scope>NUCLEOTIDE SEQUENCE</scope>
    <source>
        <strain evidence="2">ChiHjej8B7-3636</strain>
    </source>
</reference>
<organism evidence="2 3">
    <name type="scientific">Candidatus Microbacterium stercoravium</name>
    <dbReference type="NCBI Taxonomy" id="2838697"/>
    <lineage>
        <taxon>Bacteria</taxon>
        <taxon>Bacillati</taxon>
        <taxon>Actinomycetota</taxon>
        <taxon>Actinomycetes</taxon>
        <taxon>Micrococcales</taxon>
        <taxon>Microbacteriaceae</taxon>
        <taxon>Microbacterium</taxon>
    </lineage>
</organism>
<evidence type="ECO:0000259" key="1">
    <source>
        <dbReference type="Pfam" id="PF12146"/>
    </source>
</evidence>
<evidence type="ECO:0000313" key="3">
    <source>
        <dbReference type="Proteomes" id="UP000824220"/>
    </source>
</evidence>